<evidence type="ECO:0008006" key="3">
    <source>
        <dbReference type="Google" id="ProtNLM"/>
    </source>
</evidence>
<keyword evidence="2" id="KW-1185">Reference proteome</keyword>
<evidence type="ECO:0000313" key="1">
    <source>
        <dbReference type="EMBL" id="KAF2651400.1"/>
    </source>
</evidence>
<evidence type="ECO:0000313" key="2">
    <source>
        <dbReference type="Proteomes" id="UP000799324"/>
    </source>
</evidence>
<dbReference type="Proteomes" id="UP000799324">
    <property type="component" value="Unassembled WGS sequence"/>
</dbReference>
<proteinExistence type="predicted"/>
<name>A0A6A6SUZ1_9PLEO</name>
<protein>
    <recommendedName>
        <fullName evidence="3">F-box domain-containing protein</fullName>
    </recommendedName>
</protein>
<dbReference type="EMBL" id="MU004427">
    <property type="protein sequence ID" value="KAF2651400.1"/>
    <property type="molecule type" value="Genomic_DNA"/>
</dbReference>
<reference evidence="1" key="1">
    <citation type="journal article" date="2020" name="Stud. Mycol.">
        <title>101 Dothideomycetes genomes: a test case for predicting lifestyles and emergence of pathogens.</title>
        <authorList>
            <person name="Haridas S."/>
            <person name="Albert R."/>
            <person name="Binder M."/>
            <person name="Bloem J."/>
            <person name="Labutti K."/>
            <person name="Salamov A."/>
            <person name="Andreopoulos B."/>
            <person name="Baker S."/>
            <person name="Barry K."/>
            <person name="Bills G."/>
            <person name="Bluhm B."/>
            <person name="Cannon C."/>
            <person name="Castanera R."/>
            <person name="Culley D."/>
            <person name="Daum C."/>
            <person name="Ezra D."/>
            <person name="Gonzalez J."/>
            <person name="Henrissat B."/>
            <person name="Kuo A."/>
            <person name="Liang C."/>
            <person name="Lipzen A."/>
            <person name="Lutzoni F."/>
            <person name="Magnuson J."/>
            <person name="Mondo S."/>
            <person name="Nolan M."/>
            <person name="Ohm R."/>
            <person name="Pangilinan J."/>
            <person name="Park H.-J."/>
            <person name="Ramirez L."/>
            <person name="Alfaro M."/>
            <person name="Sun H."/>
            <person name="Tritt A."/>
            <person name="Yoshinaga Y."/>
            <person name="Zwiers L.-H."/>
            <person name="Turgeon B."/>
            <person name="Goodwin S."/>
            <person name="Spatafora J."/>
            <person name="Crous P."/>
            <person name="Grigoriev I."/>
        </authorList>
    </citation>
    <scope>NUCLEOTIDE SEQUENCE</scope>
    <source>
        <strain evidence="1">CBS 122681</strain>
    </source>
</reference>
<sequence length="471" mass="53961">MSVNPRGTQANDVTSHYDSLRSSPFKVLSNELIFHILDQFTESYGEQPYPMLCGKDRPYRETERKFGVKETKNRSTLRNLIFTSRRMHNLCVQHFHRSVRVTDRTVTKFHAAIVRGQIDPKNVHVLDLVLGFGSSTGPPADEHSETSTTAKDTSYAEVVILASYVRHLRISDYKNRLGTGQNEDLVPPCLEIISSWRTRPANSIQHLRTLHIRSVLPRYLHISRIIQIPSLRKLVLQDLICIEEPLPTLWDCKLKASPVEDVSFLNCCMDSRALRGIIPCFRALKCFRLGFSGIQRDGSALPRPEGRPYPMLHYYTIGQALLGHKETLKHLEIFDGSPTHFHDGNRRYGAPGTIRSIRDLVHIKSLEIGLPVFYQPLATMHRSPFQAVIEDLPVNIEHLTLVDFPFDTWWRTKDYMEEHAKNFWLQHPRLRCIILNFNGGTAGGSAKQGLDKVQQQFKVYGIQIDLQFDEA</sequence>
<accession>A0A6A6SUZ1</accession>
<dbReference type="AlphaFoldDB" id="A0A6A6SUZ1"/>
<dbReference type="OrthoDB" id="3783630at2759"/>
<organism evidence="1 2">
    <name type="scientific">Lophiostoma macrostomum CBS 122681</name>
    <dbReference type="NCBI Taxonomy" id="1314788"/>
    <lineage>
        <taxon>Eukaryota</taxon>
        <taxon>Fungi</taxon>
        <taxon>Dikarya</taxon>
        <taxon>Ascomycota</taxon>
        <taxon>Pezizomycotina</taxon>
        <taxon>Dothideomycetes</taxon>
        <taxon>Pleosporomycetidae</taxon>
        <taxon>Pleosporales</taxon>
        <taxon>Lophiostomataceae</taxon>
        <taxon>Lophiostoma</taxon>
    </lineage>
</organism>
<gene>
    <name evidence="1" type="ORF">K491DRAFT_696523</name>
</gene>